<dbReference type="Gramene" id="OGLUM09G03240.1">
    <property type="protein sequence ID" value="OGLUM09G03240.1"/>
    <property type="gene ID" value="OGLUM09G03240"/>
</dbReference>
<evidence type="ECO:0000313" key="2">
    <source>
        <dbReference type="Proteomes" id="UP000026961"/>
    </source>
</evidence>
<evidence type="ECO:0008006" key="3">
    <source>
        <dbReference type="Google" id="ProtNLM"/>
    </source>
</evidence>
<dbReference type="HOGENOM" id="CLU_066742_0_0_1"/>
<dbReference type="EnsemblPlants" id="OGLUM09G03240.1">
    <property type="protein sequence ID" value="OGLUM09G03240.1"/>
    <property type="gene ID" value="OGLUM09G03240"/>
</dbReference>
<evidence type="ECO:0000313" key="1">
    <source>
        <dbReference type="EnsemblPlants" id="OGLUM09G03240.1"/>
    </source>
</evidence>
<organism evidence="1">
    <name type="scientific">Oryza glumipatula</name>
    <dbReference type="NCBI Taxonomy" id="40148"/>
    <lineage>
        <taxon>Eukaryota</taxon>
        <taxon>Viridiplantae</taxon>
        <taxon>Streptophyta</taxon>
        <taxon>Embryophyta</taxon>
        <taxon>Tracheophyta</taxon>
        <taxon>Spermatophyta</taxon>
        <taxon>Magnoliopsida</taxon>
        <taxon>Liliopsida</taxon>
        <taxon>Poales</taxon>
        <taxon>Poaceae</taxon>
        <taxon>BOP clade</taxon>
        <taxon>Oryzoideae</taxon>
        <taxon>Oryzeae</taxon>
        <taxon>Oryzinae</taxon>
        <taxon>Oryza</taxon>
    </lineage>
</organism>
<reference evidence="1" key="1">
    <citation type="submission" date="2015-04" db="UniProtKB">
        <authorList>
            <consortium name="EnsemblPlants"/>
        </authorList>
    </citation>
    <scope>IDENTIFICATION</scope>
</reference>
<proteinExistence type="predicted"/>
<dbReference type="AlphaFoldDB" id="A0A0E0B0B8"/>
<name>A0A0E0B0B8_9ORYZ</name>
<accession>A0A0E0B0B8</accession>
<sequence length="262" mass="30403">MNFEEYKKVYVTLGEEIEGECKVYIRKGQFTNYYDGIPMDLSAGIYEMGPLKIPCVIKKGTDEHPITPENYCAIKEFRHKNAVVVENFFKDGDKGCLVLSEVVGTFEGCLRRNLSLAFQQKCDVYKFSPALREMIVDFCKVVENLLKVNLFPRNITLDNLYVTCIGNRPVMKVLIYDVEKKEGLLPKQRCQMQERVWDEVKLTINSLCKNLDCLPLHHTTNKFLEYIGKDTIAKLDGYPDVWTYKDKEWYLFSIAAADRERS</sequence>
<dbReference type="Proteomes" id="UP000026961">
    <property type="component" value="Chromosome 9"/>
</dbReference>
<reference evidence="1" key="2">
    <citation type="submission" date="2018-05" db="EMBL/GenBank/DDBJ databases">
        <title>OgluRS3 (Oryza glumaepatula Reference Sequence Version 3).</title>
        <authorList>
            <person name="Zhang J."/>
            <person name="Kudrna D."/>
            <person name="Lee S."/>
            <person name="Talag J."/>
            <person name="Welchert J."/>
            <person name="Wing R.A."/>
        </authorList>
    </citation>
    <scope>NUCLEOTIDE SEQUENCE [LARGE SCALE GENOMIC DNA]</scope>
</reference>
<protein>
    <recommendedName>
        <fullName evidence="3">Protein kinase domain-containing protein</fullName>
    </recommendedName>
</protein>
<keyword evidence="2" id="KW-1185">Reference proteome</keyword>